<proteinExistence type="predicted"/>
<dbReference type="OrthoDB" id="123261at2"/>
<sequence length="93" mass="10424">MSSPDVPTRGPARSGPYIITGILLGIAIVVPLFVPAYSVDEPRLAGMPFFYWYQMSWIPITSALVGISFWIVSREDRRRREAVRGVTSPEEEP</sequence>
<protein>
    <submittedName>
        <fullName evidence="2">Uncharacterized protein DUF3311</fullName>
    </submittedName>
</protein>
<feature type="transmembrane region" description="Helical" evidence="1">
    <location>
        <begin position="17"/>
        <end position="38"/>
    </location>
</feature>
<accession>A0A495FLQ6</accession>
<evidence type="ECO:0000256" key="1">
    <source>
        <dbReference type="SAM" id="Phobius"/>
    </source>
</evidence>
<dbReference type="InterPro" id="IPR021741">
    <property type="entry name" value="DUF3311"/>
</dbReference>
<reference evidence="2 3" key="1">
    <citation type="submission" date="2018-10" db="EMBL/GenBank/DDBJ databases">
        <title>Genomic Encyclopedia of Type Strains, Phase IV (KMG-IV): sequencing the most valuable type-strain genomes for metagenomic binning, comparative biology and taxonomic classification.</title>
        <authorList>
            <person name="Goeker M."/>
        </authorList>
    </citation>
    <scope>NUCLEOTIDE SEQUENCE [LARGE SCALE GENOMIC DNA]</scope>
    <source>
        <strain evidence="2 3">DSM 25586</strain>
    </source>
</reference>
<evidence type="ECO:0000313" key="3">
    <source>
        <dbReference type="Proteomes" id="UP000276055"/>
    </source>
</evidence>
<dbReference type="Pfam" id="PF11755">
    <property type="entry name" value="DUF3311"/>
    <property type="match status" value="1"/>
</dbReference>
<organism evidence="2 3">
    <name type="scientific">Arthrobacter oryzae</name>
    <dbReference type="NCBI Taxonomy" id="409290"/>
    <lineage>
        <taxon>Bacteria</taxon>
        <taxon>Bacillati</taxon>
        <taxon>Actinomycetota</taxon>
        <taxon>Actinomycetes</taxon>
        <taxon>Micrococcales</taxon>
        <taxon>Micrococcaceae</taxon>
        <taxon>Arthrobacter</taxon>
    </lineage>
</organism>
<dbReference type="AlphaFoldDB" id="A0A495FLQ6"/>
<keyword evidence="1" id="KW-1133">Transmembrane helix</keyword>
<keyword evidence="1" id="KW-0812">Transmembrane</keyword>
<evidence type="ECO:0000313" key="2">
    <source>
        <dbReference type="EMBL" id="RKR30188.1"/>
    </source>
</evidence>
<dbReference type="RefSeq" id="WP_120950668.1">
    <property type="nucleotide sequence ID" value="NZ_RBIR01000001.1"/>
</dbReference>
<dbReference type="Proteomes" id="UP000276055">
    <property type="component" value="Unassembled WGS sequence"/>
</dbReference>
<dbReference type="EMBL" id="RBIR01000001">
    <property type="protein sequence ID" value="RKR30188.1"/>
    <property type="molecule type" value="Genomic_DNA"/>
</dbReference>
<feature type="transmembrane region" description="Helical" evidence="1">
    <location>
        <begin position="50"/>
        <end position="72"/>
    </location>
</feature>
<keyword evidence="1" id="KW-0472">Membrane</keyword>
<gene>
    <name evidence="2" type="ORF">C8D78_0508</name>
</gene>
<name>A0A495FLQ6_9MICC</name>
<comment type="caution">
    <text evidence="2">The sequence shown here is derived from an EMBL/GenBank/DDBJ whole genome shotgun (WGS) entry which is preliminary data.</text>
</comment>